<keyword evidence="2" id="KW-1185">Reference proteome</keyword>
<dbReference type="Gene3D" id="2.40.70.10">
    <property type="entry name" value="Acid Proteases"/>
    <property type="match status" value="1"/>
</dbReference>
<gene>
    <name evidence="1" type="ORF">Goshw_018708</name>
</gene>
<dbReference type="Proteomes" id="UP000593576">
    <property type="component" value="Unassembled WGS sequence"/>
</dbReference>
<dbReference type="OrthoDB" id="1001268at2759"/>
<organism evidence="1 2">
    <name type="scientific">Gossypium schwendimanii</name>
    <name type="common">Cotton</name>
    <dbReference type="NCBI Taxonomy" id="34291"/>
    <lineage>
        <taxon>Eukaryota</taxon>
        <taxon>Viridiplantae</taxon>
        <taxon>Streptophyta</taxon>
        <taxon>Embryophyta</taxon>
        <taxon>Tracheophyta</taxon>
        <taxon>Spermatophyta</taxon>
        <taxon>Magnoliopsida</taxon>
        <taxon>eudicotyledons</taxon>
        <taxon>Gunneridae</taxon>
        <taxon>Pentapetalae</taxon>
        <taxon>rosids</taxon>
        <taxon>malvids</taxon>
        <taxon>Malvales</taxon>
        <taxon>Malvaceae</taxon>
        <taxon>Malvoideae</taxon>
        <taxon>Gossypium</taxon>
    </lineage>
</organism>
<dbReference type="InterPro" id="IPR021109">
    <property type="entry name" value="Peptidase_aspartic_dom_sf"/>
</dbReference>
<reference evidence="1 2" key="1">
    <citation type="journal article" date="2019" name="Genome Biol. Evol.">
        <title>Insights into the evolution of the New World diploid cottons (Gossypium, subgenus Houzingenia) based on genome sequencing.</title>
        <authorList>
            <person name="Grover C.E."/>
            <person name="Arick M.A. 2nd"/>
            <person name="Thrash A."/>
            <person name="Conover J.L."/>
            <person name="Sanders W.S."/>
            <person name="Peterson D.G."/>
            <person name="Frelichowski J.E."/>
            <person name="Scheffler J.A."/>
            <person name="Scheffler B.E."/>
            <person name="Wendel J.F."/>
        </authorList>
    </citation>
    <scope>NUCLEOTIDE SEQUENCE [LARGE SCALE GENOMIC DNA]</scope>
    <source>
        <strain evidence="1">1</strain>
        <tissue evidence="1">Leaf</tissue>
    </source>
</reference>
<accession>A0A7J9N5D4</accession>
<evidence type="ECO:0000313" key="1">
    <source>
        <dbReference type="EMBL" id="MBA0878531.1"/>
    </source>
</evidence>
<proteinExistence type="predicted"/>
<name>A0A7J9N5D4_GOSSC</name>
<dbReference type="AlphaFoldDB" id="A0A7J9N5D4"/>
<protein>
    <submittedName>
        <fullName evidence="1">Uncharacterized protein</fullName>
    </submittedName>
</protein>
<evidence type="ECO:0000313" key="2">
    <source>
        <dbReference type="Proteomes" id="UP000593576"/>
    </source>
</evidence>
<dbReference type="EMBL" id="JABFAF010272040">
    <property type="protein sequence ID" value="MBA0878531.1"/>
    <property type="molecule type" value="Genomic_DNA"/>
</dbReference>
<sequence length="163" mass="18487">MVSDCQKKYMFYAIKKDDVLDNATMRRGSIVYSVEVNRVKENDKKPVKCFLYSGLELGSMIFNSTKAKRSHKQKGLMYVDINIAGQKMSALVDIRASDLFISEKAIDTRGRTKVLSAIQLIKDVLCGKNIDLVDWSAKEVPLKMLERQQTDMLPVELLVGLHL</sequence>
<comment type="caution">
    <text evidence="1">The sequence shown here is derived from an EMBL/GenBank/DDBJ whole genome shotgun (WGS) entry which is preliminary data.</text>
</comment>